<dbReference type="GO" id="GO:0102965">
    <property type="term" value="F:alcohol-forming long-chain fatty acyl-CoA reductase activity"/>
    <property type="evidence" value="ECO:0007669"/>
    <property type="project" value="UniProtKB-EC"/>
</dbReference>
<reference evidence="4 5" key="1">
    <citation type="journal article" date="2014" name="Nat. Genet.">
        <title>Genome sequence of the hot pepper provides insights into the evolution of pungency in Capsicum species.</title>
        <authorList>
            <person name="Kim S."/>
            <person name="Park M."/>
            <person name="Yeom S.I."/>
            <person name="Kim Y.M."/>
            <person name="Lee J.M."/>
            <person name="Lee H.A."/>
            <person name="Seo E."/>
            <person name="Choi J."/>
            <person name="Cheong K."/>
            <person name="Kim K.T."/>
            <person name="Jung K."/>
            <person name="Lee G.W."/>
            <person name="Oh S.K."/>
            <person name="Bae C."/>
            <person name="Kim S.B."/>
            <person name="Lee H.Y."/>
            <person name="Kim S.Y."/>
            <person name="Kim M.S."/>
            <person name="Kang B.C."/>
            <person name="Jo Y.D."/>
            <person name="Yang H.B."/>
            <person name="Jeong H.J."/>
            <person name="Kang W.H."/>
            <person name="Kwon J.K."/>
            <person name="Shin C."/>
            <person name="Lim J.Y."/>
            <person name="Park J.H."/>
            <person name="Huh J.H."/>
            <person name="Kim J.S."/>
            <person name="Kim B.D."/>
            <person name="Cohen O."/>
            <person name="Paran I."/>
            <person name="Suh M.C."/>
            <person name="Lee S.B."/>
            <person name="Kim Y.K."/>
            <person name="Shin Y."/>
            <person name="Noh S.J."/>
            <person name="Park J."/>
            <person name="Seo Y.S."/>
            <person name="Kwon S.Y."/>
            <person name="Kim H.A."/>
            <person name="Park J.M."/>
            <person name="Kim H.J."/>
            <person name="Choi S.B."/>
            <person name="Bosland P.W."/>
            <person name="Reeves G."/>
            <person name="Jo S.H."/>
            <person name="Lee B.W."/>
            <person name="Cho H.T."/>
            <person name="Choi H.S."/>
            <person name="Lee M.S."/>
            <person name="Yu Y."/>
            <person name="Do Choi Y."/>
            <person name="Park B.S."/>
            <person name="van Deynze A."/>
            <person name="Ashrafi H."/>
            <person name="Hill T."/>
            <person name="Kim W.T."/>
            <person name="Pai H.S."/>
            <person name="Ahn H.K."/>
            <person name="Yeam I."/>
            <person name="Giovannoni J.J."/>
            <person name="Rose J.K."/>
            <person name="Sorensen I."/>
            <person name="Lee S.J."/>
            <person name="Kim R.W."/>
            <person name="Choi I.Y."/>
            <person name="Choi B.S."/>
            <person name="Lim J.S."/>
            <person name="Lee Y.H."/>
            <person name="Choi D."/>
        </authorList>
    </citation>
    <scope>NUCLEOTIDE SEQUENCE [LARGE SCALE GENOMIC DNA]</scope>
    <source>
        <strain evidence="5">cv. CM334</strain>
    </source>
</reference>
<dbReference type="InterPro" id="IPR013103">
    <property type="entry name" value="RVT_2"/>
</dbReference>
<dbReference type="GO" id="GO:0010345">
    <property type="term" value="P:suberin biosynthetic process"/>
    <property type="evidence" value="ECO:0000318"/>
    <property type="project" value="GO_Central"/>
</dbReference>
<dbReference type="SUPFAM" id="SSF51735">
    <property type="entry name" value="NAD(P)-binding Rossmann-fold domains"/>
    <property type="match status" value="1"/>
</dbReference>
<keyword evidence="5" id="KW-1185">Reference proteome</keyword>
<feature type="domain" description="Thioester reductase (TE)" evidence="3">
    <location>
        <begin position="184"/>
        <end position="445"/>
    </location>
</feature>
<accession>A0A2G2ZAH5</accession>
<dbReference type="EC" id="1.2.1.84" evidence="1"/>
<dbReference type="Proteomes" id="UP000222542">
    <property type="component" value="Unassembled WGS sequence"/>
</dbReference>
<dbReference type="InterPro" id="IPR043502">
    <property type="entry name" value="DNA/RNA_pol_sf"/>
</dbReference>
<name>A0A2G2ZAH5_CAPAN</name>
<dbReference type="AlphaFoldDB" id="A0A2G2ZAH5"/>
<dbReference type="Gramene" id="PHT78934">
    <property type="protein sequence ID" value="PHT78934"/>
    <property type="gene ID" value="T459_16986"/>
</dbReference>
<dbReference type="PANTHER" id="PTHR11011:SF113">
    <property type="entry name" value="FATTY ACYL-COA REDUCTASE"/>
    <property type="match status" value="1"/>
</dbReference>
<keyword evidence="1" id="KW-0444">Lipid biosynthesis</keyword>
<dbReference type="STRING" id="4072.A0A2G2ZAH5"/>
<dbReference type="EMBL" id="AYRZ02000006">
    <property type="protein sequence ID" value="PHT78934.1"/>
    <property type="molecule type" value="Genomic_DNA"/>
</dbReference>
<evidence type="ECO:0000259" key="2">
    <source>
        <dbReference type="Pfam" id="PF07727"/>
    </source>
</evidence>
<dbReference type="InterPro" id="IPR026055">
    <property type="entry name" value="FAR"/>
</dbReference>
<evidence type="ECO:0000313" key="4">
    <source>
        <dbReference type="EMBL" id="PHT78934.1"/>
    </source>
</evidence>
<comment type="catalytic activity">
    <reaction evidence="1">
        <text>a long-chain fatty acyl-CoA + 2 NADPH + 2 H(+) = a long-chain primary fatty alcohol + 2 NADP(+) + CoA</text>
        <dbReference type="Rhea" id="RHEA:52716"/>
        <dbReference type="ChEBI" id="CHEBI:15378"/>
        <dbReference type="ChEBI" id="CHEBI:57287"/>
        <dbReference type="ChEBI" id="CHEBI:57783"/>
        <dbReference type="ChEBI" id="CHEBI:58349"/>
        <dbReference type="ChEBI" id="CHEBI:77396"/>
        <dbReference type="ChEBI" id="CHEBI:83139"/>
        <dbReference type="EC" id="1.2.1.84"/>
    </reaction>
</comment>
<gene>
    <name evidence="4" type="ORF">T459_16986</name>
</gene>
<dbReference type="PANTHER" id="PTHR11011">
    <property type="entry name" value="MALE STERILITY PROTEIN 2-RELATED"/>
    <property type="match status" value="1"/>
</dbReference>
<dbReference type="CDD" id="cd05236">
    <property type="entry name" value="FAR-N_SDR_e"/>
    <property type="match status" value="1"/>
</dbReference>
<evidence type="ECO:0000259" key="3">
    <source>
        <dbReference type="Pfam" id="PF07993"/>
    </source>
</evidence>
<sequence length="569" mass="65803">MSSSESSFWKETVNSEIDSILSNHMWKLVDLPPRNKPLGSKWIFKRKIKMNGTIDKYKAKLVVKGFKQKVGLDYFDTYFPVTRITSIGMLIALAAVYGLEIHQIDVKTAFLNRDLEEEIYMEQPEGFVVPGKENMVCKLIKSLYGLKQAPKQWHVKFDQTMLANGFKINECDKCVYIKDTPNHQITESKLFKSLEELHGESYKLFIQNKLVPVVGNIHEPNLGMDIITAQKIAQEIDLIVDSAANTTFDERYDLALDANVNGPRQLMMFAKKCKKLKLLMHYSTAYVNGEREGIILEKPFTMGESITKEKITSISPFTNFPSLHADNEMDLVSKLKNNITNNGLEQIMKDLGLERSKLYGWQDTYSFTKAIGEMMINSMREEIPVLILRPSIITSSYKEPFSGWIQGLRVIDPSIFFYRKGDLPALLGDPDCLLDMVPVDMVVNTTMAAIAKHGYLQNPELNVYHLTSTSLNPVTISQFFDYCHEYFTSFPFVNSKGDKVKIREMKYFNKISDFENYIWKVIFKQHEVREDLAEEDIKKVQKRFQKKVEYLKQFSKLYESYTFYKGRYV</sequence>
<proteinExistence type="inferred from homology"/>
<keyword evidence="1" id="KW-0560">Oxidoreductase</keyword>
<feature type="domain" description="Reverse transcriptase Ty1/copia-type" evidence="2">
    <location>
        <begin position="23"/>
        <end position="182"/>
    </location>
</feature>
<dbReference type="GO" id="GO:0035336">
    <property type="term" value="P:long-chain fatty-acyl-CoA metabolic process"/>
    <property type="evidence" value="ECO:0000318"/>
    <property type="project" value="GO_Central"/>
</dbReference>
<protein>
    <recommendedName>
        <fullName evidence="1">Fatty acyl-CoA reductase</fullName>
        <ecNumber evidence="1">1.2.1.84</ecNumber>
    </recommendedName>
</protein>
<dbReference type="Pfam" id="PF07993">
    <property type="entry name" value="NAD_binding_4"/>
    <property type="match status" value="1"/>
</dbReference>
<comment type="caution">
    <text evidence="4">The sequence shown here is derived from an EMBL/GenBank/DDBJ whole genome shotgun (WGS) entry which is preliminary data.</text>
</comment>
<dbReference type="Pfam" id="PF07727">
    <property type="entry name" value="RVT_2"/>
    <property type="match status" value="1"/>
</dbReference>
<dbReference type="OMA" id="WADINSG"/>
<dbReference type="SUPFAM" id="SSF56672">
    <property type="entry name" value="DNA/RNA polymerases"/>
    <property type="match status" value="1"/>
</dbReference>
<reference evidence="4 5" key="2">
    <citation type="journal article" date="2017" name="Genome Biol.">
        <title>New reference genome sequences of hot pepper reveal the massive evolution of plant disease-resistance genes by retroduplication.</title>
        <authorList>
            <person name="Kim S."/>
            <person name="Park J."/>
            <person name="Yeom S.I."/>
            <person name="Kim Y.M."/>
            <person name="Seo E."/>
            <person name="Kim K.T."/>
            <person name="Kim M.S."/>
            <person name="Lee J.M."/>
            <person name="Cheong K."/>
            <person name="Shin H.S."/>
            <person name="Kim S.B."/>
            <person name="Han K."/>
            <person name="Lee J."/>
            <person name="Park M."/>
            <person name="Lee H.A."/>
            <person name="Lee H.Y."/>
            <person name="Lee Y."/>
            <person name="Oh S."/>
            <person name="Lee J.H."/>
            <person name="Choi E."/>
            <person name="Choi E."/>
            <person name="Lee S.E."/>
            <person name="Jeon J."/>
            <person name="Kim H."/>
            <person name="Choi G."/>
            <person name="Song H."/>
            <person name="Lee J."/>
            <person name="Lee S.C."/>
            <person name="Kwon J.K."/>
            <person name="Lee H.Y."/>
            <person name="Koo N."/>
            <person name="Hong Y."/>
            <person name="Kim R.W."/>
            <person name="Kang W.H."/>
            <person name="Huh J.H."/>
            <person name="Kang B.C."/>
            <person name="Yang T.J."/>
            <person name="Lee Y.H."/>
            <person name="Bennetzen J.L."/>
            <person name="Choi D."/>
        </authorList>
    </citation>
    <scope>NUCLEOTIDE SEQUENCE [LARGE SCALE GENOMIC DNA]</scope>
    <source>
        <strain evidence="5">cv. CM334</strain>
    </source>
</reference>
<dbReference type="GO" id="GO:0080019">
    <property type="term" value="F:alcohol-forming very long-chain fatty acyl-CoA reductase activity"/>
    <property type="evidence" value="ECO:0000318"/>
    <property type="project" value="GO_Central"/>
</dbReference>
<comment type="function">
    <text evidence="1">Catalyzes the reduction of fatty acyl-CoA to fatty alcohols.</text>
</comment>
<evidence type="ECO:0000313" key="5">
    <source>
        <dbReference type="Proteomes" id="UP000222542"/>
    </source>
</evidence>
<comment type="similarity">
    <text evidence="1">Belongs to the fatty acyl-CoA reductase family.</text>
</comment>
<keyword evidence="1" id="KW-0443">Lipid metabolism</keyword>
<dbReference type="InterPro" id="IPR013120">
    <property type="entry name" value="FAR_NAD-bd"/>
</dbReference>
<evidence type="ECO:0000256" key="1">
    <source>
        <dbReference type="RuleBase" id="RU363097"/>
    </source>
</evidence>
<dbReference type="Gene3D" id="3.40.50.720">
    <property type="entry name" value="NAD(P)-binding Rossmann-like Domain"/>
    <property type="match status" value="1"/>
</dbReference>
<organism evidence="4 5">
    <name type="scientific">Capsicum annuum</name>
    <name type="common">Capsicum pepper</name>
    <dbReference type="NCBI Taxonomy" id="4072"/>
    <lineage>
        <taxon>Eukaryota</taxon>
        <taxon>Viridiplantae</taxon>
        <taxon>Streptophyta</taxon>
        <taxon>Embryophyta</taxon>
        <taxon>Tracheophyta</taxon>
        <taxon>Spermatophyta</taxon>
        <taxon>Magnoliopsida</taxon>
        <taxon>eudicotyledons</taxon>
        <taxon>Gunneridae</taxon>
        <taxon>Pentapetalae</taxon>
        <taxon>asterids</taxon>
        <taxon>lamiids</taxon>
        <taxon>Solanales</taxon>
        <taxon>Solanaceae</taxon>
        <taxon>Solanoideae</taxon>
        <taxon>Capsiceae</taxon>
        <taxon>Capsicum</taxon>
    </lineage>
</organism>
<keyword evidence="1" id="KW-0521">NADP</keyword>
<dbReference type="InterPro" id="IPR036291">
    <property type="entry name" value="NAD(P)-bd_dom_sf"/>
</dbReference>